<dbReference type="InterPro" id="IPR036570">
    <property type="entry name" value="HORMA_dom_sf"/>
</dbReference>
<dbReference type="GO" id="GO:0034497">
    <property type="term" value="P:protein localization to phagophore assembly site"/>
    <property type="evidence" value="ECO:0007669"/>
    <property type="project" value="TreeGrafter"/>
</dbReference>
<feature type="region of interest" description="Disordered" evidence="4">
    <location>
        <begin position="591"/>
        <end position="622"/>
    </location>
</feature>
<dbReference type="PANTHER" id="PTHR13430">
    <property type="match status" value="1"/>
</dbReference>
<gene>
    <name evidence="6" type="ORF">MAM1_0212d08080</name>
</gene>
<keyword evidence="7" id="KW-1185">Reference proteome</keyword>
<dbReference type="GO" id="GO:0005829">
    <property type="term" value="C:cytosol"/>
    <property type="evidence" value="ECO:0007669"/>
    <property type="project" value="TreeGrafter"/>
</dbReference>
<evidence type="ECO:0000256" key="4">
    <source>
        <dbReference type="SAM" id="MobiDB-lite"/>
    </source>
</evidence>
<name>A0A0C9MD46_9FUNG</name>
<feature type="compositionally biased region" description="Low complexity" evidence="4">
    <location>
        <begin position="591"/>
        <end position="617"/>
    </location>
</feature>
<feature type="region of interest" description="Disordered" evidence="4">
    <location>
        <begin position="671"/>
        <end position="704"/>
    </location>
</feature>
<evidence type="ECO:0000313" key="6">
    <source>
        <dbReference type="EMBL" id="GAN08566.1"/>
    </source>
</evidence>
<feature type="compositionally biased region" description="Low complexity" evidence="4">
    <location>
        <begin position="356"/>
        <end position="394"/>
    </location>
</feature>
<feature type="compositionally biased region" description="Low complexity" evidence="4">
    <location>
        <begin position="48"/>
        <end position="66"/>
    </location>
</feature>
<feature type="region of interest" description="Disordered" evidence="4">
    <location>
        <begin position="48"/>
        <end position="88"/>
    </location>
</feature>
<dbReference type="Gene3D" id="6.10.140.1900">
    <property type="match status" value="1"/>
</dbReference>
<organism evidence="6">
    <name type="scientific">Mucor ambiguus</name>
    <dbReference type="NCBI Taxonomy" id="91626"/>
    <lineage>
        <taxon>Eukaryota</taxon>
        <taxon>Fungi</taxon>
        <taxon>Fungi incertae sedis</taxon>
        <taxon>Mucoromycota</taxon>
        <taxon>Mucoromycotina</taxon>
        <taxon>Mucoromycetes</taxon>
        <taxon>Mucorales</taxon>
        <taxon>Mucorineae</taxon>
        <taxon>Mucoraceae</taxon>
        <taxon>Mucor</taxon>
    </lineage>
</organism>
<feature type="region of interest" description="Disordered" evidence="4">
    <location>
        <begin position="1"/>
        <end position="31"/>
    </location>
</feature>
<dbReference type="InterPro" id="IPR040182">
    <property type="entry name" value="ATG13"/>
</dbReference>
<feature type="compositionally biased region" description="Low complexity" evidence="4">
    <location>
        <begin position="20"/>
        <end position="31"/>
    </location>
</feature>
<dbReference type="InterPro" id="IPR018731">
    <property type="entry name" value="Atg13_N"/>
</dbReference>
<feature type="compositionally biased region" description="Polar residues" evidence="4">
    <location>
        <begin position="764"/>
        <end position="773"/>
    </location>
</feature>
<evidence type="ECO:0000256" key="1">
    <source>
        <dbReference type="ARBA" id="ARBA00005246"/>
    </source>
</evidence>
<comment type="similarity">
    <text evidence="1 3">Belongs to the ATG13 family. Fungi subfamily.</text>
</comment>
<dbReference type="OrthoDB" id="73465at2759"/>
<evidence type="ECO:0000256" key="3">
    <source>
        <dbReference type="RuleBase" id="RU361214"/>
    </source>
</evidence>
<dbReference type="GO" id="GO:0000407">
    <property type="term" value="C:phagophore assembly site"/>
    <property type="evidence" value="ECO:0007669"/>
    <property type="project" value="TreeGrafter"/>
</dbReference>
<feature type="compositionally biased region" description="Low complexity" evidence="4">
    <location>
        <begin position="403"/>
        <end position="417"/>
    </location>
</feature>
<protein>
    <recommendedName>
        <fullName evidence="3">Autophagy-related protein 13</fullName>
    </recommendedName>
</protein>
<dbReference type="EMBL" id="DF836501">
    <property type="protein sequence ID" value="GAN08566.1"/>
    <property type="molecule type" value="Genomic_DNA"/>
</dbReference>
<dbReference type="Gene3D" id="3.30.900.10">
    <property type="entry name" value="HORMA domain"/>
    <property type="match status" value="1"/>
</dbReference>
<dbReference type="GO" id="GO:1990316">
    <property type="term" value="C:Atg1/ULK1 kinase complex"/>
    <property type="evidence" value="ECO:0007669"/>
    <property type="project" value="InterPro"/>
</dbReference>
<sequence>MTKSLPNSSKQNKPPDPIMSSTNSLSKSSLASSAASLSPSTSILLSAAANRTSVPTGSSSSRSSGSYRKGQPPIIPLSSSSSVSTSSSSNRNAKLESIIQHLLNFESKLLQFNITTHDNEKLKEELKFWKSLVKYQQEEEEPPPLVIDIYLETTEPDLLQEGDDVHGWRKLDLGIQQNDVQRILIESWTLSLIHPLPDYPVDLPNLYKRSIVFFRSLHSLVRVLPSYSLYQRLKLHNGEISLGYRLSTSHHNRKDEISLDHALTNVDTIQLYEFNGISTPLGTFKLKLLFREHCKFDTKEDSPLHGIDVEENFFTPTMAKYRIEKSRERTVPSPPPPPVPVFPTASSITSAKSRLQSQRGTSAAATASASNRSNHYPMASISSTTASSTSANTSQLERRISAPLVSPFKSPSLSSSPQTELMFTSHHHSRSNTPERSTRPESGSFGRKPEFSSSFEKFFTKANTHSGSSNASASSSIHHHMHRVGSSNNVAAGDTMAGITGILTDLWFMQESEEDEEDLEEFMKFIAAKQDLKLFQQQASQPSFAAITTAANDANVPAHKQADKDDTVKPLSHYRSIQETHTILSDSLTLSQPQLKQQTQQQQQADYSYESSSSSSLTKGLNLPVIPSPLHATESATHPTATVATHTRAALPNDIFFSRHSAAEVVTFSPLKNRQAPPPPPPPKMPIRQHRISSSGGSGGALDDDDSLVFKMSELSGYDENAPISSHNSSFYYGSNRDDYLQRLKMATALNNDDDTPSSRMRRTVSTGGTPNSIVNTATAMILDSSESSSKSDPASSIGNKFKTIQQDQGAKTTRRFFYGESNFEAFTNKKIKAHEWTPCSSNEDIIDLHPSYLRFLSSSTADQPTTSVPMEIAFKCYHAPRSVCEKAERAFKKAADVISSVILFREPIRVNATLVSFCQMGNECGKNMMTLGGSSPARAMPLLNDDGLLRLHPQALVKQYMLQDHPAFAEYDILSVFNADAPFWFEEDGVPIDSNQADFSFVILHEFMHGLGFYSGWNEYISSKALTPDPSPFMANQLIRMLNPTSTSALHTTQFLESAMDRLMTVLDYDSNSMTIRSSISVSNYTSQLNRIQAISISDLTASPGFAAAKEMGYLATKAGSLGLDISLDLDPIVLETALQPFQPGSSISHVDYATYTKSPDFLMRFMQDRGLTLADAIKRGGGEGPIGPLLLSVFEELGYSTVNNPNTVPPLLIYQQQGMTDMVMNELQSSSHHGLRRKHQHHHNSVNVTSKDGYLYISASSPGVVHPKFGLYFTIFCIIIYYM</sequence>
<feature type="region of interest" description="Disordered" evidence="4">
    <location>
        <begin position="325"/>
        <end position="448"/>
    </location>
</feature>
<keyword evidence="2 3" id="KW-0072">Autophagy</keyword>
<feature type="compositionally biased region" description="Low complexity" evidence="4">
    <location>
        <begin position="78"/>
        <end position="88"/>
    </location>
</feature>
<feature type="domain" description="Autophagy-related protein 13 N-terminal" evidence="5">
    <location>
        <begin position="98"/>
        <end position="296"/>
    </location>
</feature>
<evidence type="ECO:0000259" key="5">
    <source>
        <dbReference type="Pfam" id="PF10033"/>
    </source>
</evidence>
<feature type="region of interest" description="Disordered" evidence="4">
    <location>
        <begin position="751"/>
        <end position="773"/>
    </location>
</feature>
<evidence type="ECO:0000313" key="7">
    <source>
        <dbReference type="Proteomes" id="UP000053815"/>
    </source>
</evidence>
<dbReference type="Proteomes" id="UP000053815">
    <property type="component" value="Unassembled WGS sequence"/>
</dbReference>
<proteinExistence type="inferred from homology"/>
<feature type="compositionally biased region" description="Polar residues" evidence="4">
    <location>
        <begin position="1"/>
        <end position="12"/>
    </location>
</feature>
<feature type="compositionally biased region" description="Polar residues" evidence="4">
    <location>
        <begin position="344"/>
        <end position="355"/>
    </location>
</feature>
<dbReference type="PANTHER" id="PTHR13430:SF4">
    <property type="entry name" value="AUTOPHAGY-RELATED PROTEIN 13"/>
    <property type="match status" value="1"/>
</dbReference>
<dbReference type="STRING" id="91626.A0A0C9MD46"/>
<evidence type="ECO:0000256" key="2">
    <source>
        <dbReference type="ARBA" id="ARBA00023006"/>
    </source>
</evidence>
<dbReference type="GO" id="GO:0000423">
    <property type="term" value="P:mitophagy"/>
    <property type="evidence" value="ECO:0007669"/>
    <property type="project" value="TreeGrafter"/>
</dbReference>
<reference evidence="6" key="1">
    <citation type="submission" date="2014-09" db="EMBL/GenBank/DDBJ databases">
        <title>Draft genome sequence of an oleaginous Mucoromycotina fungus Mucor ambiguus NBRC6742.</title>
        <authorList>
            <person name="Takeda I."/>
            <person name="Yamane N."/>
            <person name="Morita T."/>
            <person name="Tamano K."/>
            <person name="Machida M."/>
            <person name="Baker S."/>
            <person name="Koike H."/>
        </authorList>
    </citation>
    <scope>NUCLEOTIDE SEQUENCE</scope>
    <source>
        <strain evidence="6">NBRC 6742</strain>
    </source>
</reference>
<dbReference type="GO" id="GO:0034727">
    <property type="term" value="P:piecemeal microautophagy of the nucleus"/>
    <property type="evidence" value="ECO:0007669"/>
    <property type="project" value="TreeGrafter"/>
</dbReference>
<feature type="compositionally biased region" description="Pro residues" evidence="4">
    <location>
        <begin position="676"/>
        <end position="685"/>
    </location>
</feature>
<dbReference type="Pfam" id="PF10033">
    <property type="entry name" value="ATG13"/>
    <property type="match status" value="1"/>
</dbReference>
<feature type="compositionally biased region" description="Pro residues" evidence="4">
    <location>
        <begin position="332"/>
        <end position="341"/>
    </location>
</feature>
<accession>A0A0C9MD46</accession>